<protein>
    <submittedName>
        <fullName evidence="1">Uncharacterized protein</fullName>
    </submittedName>
</protein>
<dbReference type="Proteomes" id="UP001153069">
    <property type="component" value="Unassembled WGS sequence"/>
</dbReference>
<organism evidence="1 2">
    <name type="scientific">Seminavis robusta</name>
    <dbReference type="NCBI Taxonomy" id="568900"/>
    <lineage>
        <taxon>Eukaryota</taxon>
        <taxon>Sar</taxon>
        <taxon>Stramenopiles</taxon>
        <taxon>Ochrophyta</taxon>
        <taxon>Bacillariophyta</taxon>
        <taxon>Bacillariophyceae</taxon>
        <taxon>Bacillariophycidae</taxon>
        <taxon>Naviculales</taxon>
        <taxon>Naviculaceae</taxon>
        <taxon>Seminavis</taxon>
    </lineage>
</organism>
<sequence length="813" mass="91127">MEKKVANRPKGGVIAGTNQRTIDSMMTFTAPLNPAQKRRRTLRSEVDRCRSRLDSAIAKADGDVDFVELLKRKSNRNNNLGEIFKGIGKKKILDMMGAGVFSARQMLAFNDFDSFPEVKPQWKTTIEEHYHGLREEVEVASARLQNARHVLDDHDLSIALLETPVDIDDTSDINIGNVVPQDEPEEKLPAFSDIMDPNGWNVHCPSKSTIDRVTATYFASRKEVQVAKMQSHGAEVVKIDWTYKIAPKIKVYTGRGECYAPHKTCMTVFNENGICIFFKFYPGSEIDRAIKKLQKKYGVGDRPPMKEIMKEAKAIIPPKAELQKRVQAVLSYMLHHDWSLDAEAAELNLSEEGNNDGAAPMAVEDTAKRHRFFIRNSALVSTTIKNQMSHVKLGCLSDPPKEILNIHLVNPYSNKAFTVRSTGINEVDNRALNRLFDIPSVGIARADRMFWEHYERVGFLENDIPSELEGGTENGTEAQDVAQNDAAVEEILADPEMDLTPLALDVEGVAREVRMHLPSINLNETTMQTFTRLTEKAPWVPFSNPTDRTSTAVDVAEFALFEELRSKFDRHGGLYGARGYHSFARRWDMEVAKVFNARIEAIGNGLTPPPLICRKTYQHLQEHYDRCNNAVGIALLANPNDPNREEMERALAQTRRTLPPHQEARMATAPGFRNHGIADAPFGNPTVMNTTIAAGGMMYTETTNPAAPYVVRPSAPIMPPLLNPRGFNFKDRQFCVKCGFSKSEHLVLNTVFGNSCSNNCLREECSKCLQRLEFHSIGEVGPYCSKTASPSGKFKSWWKEDPIADKENGSNII</sequence>
<evidence type="ECO:0000313" key="2">
    <source>
        <dbReference type="Proteomes" id="UP001153069"/>
    </source>
</evidence>
<evidence type="ECO:0000313" key="1">
    <source>
        <dbReference type="EMBL" id="CAB9515452.1"/>
    </source>
</evidence>
<dbReference type="EMBL" id="CAICTM010000716">
    <property type="protein sequence ID" value="CAB9515452.1"/>
    <property type="molecule type" value="Genomic_DNA"/>
</dbReference>
<reference evidence="1" key="1">
    <citation type="submission" date="2020-06" db="EMBL/GenBank/DDBJ databases">
        <authorList>
            <consortium name="Plant Systems Biology data submission"/>
        </authorList>
    </citation>
    <scope>NUCLEOTIDE SEQUENCE</scope>
    <source>
        <strain evidence="1">D6</strain>
    </source>
</reference>
<gene>
    <name evidence="1" type="ORF">SEMRO_717_G191960.1</name>
</gene>
<keyword evidence="2" id="KW-1185">Reference proteome</keyword>
<dbReference type="AlphaFoldDB" id="A0A9N8E686"/>
<comment type="caution">
    <text evidence="1">The sequence shown here is derived from an EMBL/GenBank/DDBJ whole genome shotgun (WGS) entry which is preliminary data.</text>
</comment>
<accession>A0A9N8E686</accession>
<proteinExistence type="predicted"/>
<name>A0A9N8E686_9STRA</name>